<dbReference type="CDD" id="cd03257">
    <property type="entry name" value="ABC_NikE_OppD_transporters"/>
    <property type="match status" value="1"/>
</dbReference>
<feature type="domain" description="ABC transporter" evidence="8">
    <location>
        <begin position="7"/>
        <end position="256"/>
    </location>
</feature>
<dbReference type="PANTHER" id="PTHR43297">
    <property type="entry name" value="OLIGOPEPTIDE TRANSPORT ATP-BINDING PROTEIN APPD"/>
    <property type="match status" value="1"/>
</dbReference>
<dbReference type="PROSITE" id="PS50893">
    <property type="entry name" value="ABC_TRANSPORTER_2"/>
    <property type="match status" value="1"/>
</dbReference>
<dbReference type="InterPro" id="IPR017871">
    <property type="entry name" value="ABC_transporter-like_CS"/>
</dbReference>
<dbReference type="NCBIfam" id="TIGR01727">
    <property type="entry name" value="oligo_HPY"/>
    <property type="match status" value="1"/>
</dbReference>
<keyword evidence="7" id="KW-0472">Membrane</keyword>
<keyword evidence="6 9" id="KW-0067">ATP-binding</keyword>
<evidence type="ECO:0000259" key="8">
    <source>
        <dbReference type="PROSITE" id="PS50893"/>
    </source>
</evidence>
<dbReference type="GO" id="GO:0005886">
    <property type="term" value="C:plasma membrane"/>
    <property type="evidence" value="ECO:0007669"/>
    <property type="project" value="UniProtKB-SubCell"/>
</dbReference>
<evidence type="ECO:0000256" key="2">
    <source>
        <dbReference type="ARBA" id="ARBA00005417"/>
    </source>
</evidence>
<evidence type="ECO:0000256" key="7">
    <source>
        <dbReference type="ARBA" id="ARBA00023136"/>
    </source>
</evidence>
<accession>A0A3M7TX42</accession>
<dbReference type="GO" id="GO:0016887">
    <property type="term" value="F:ATP hydrolysis activity"/>
    <property type="evidence" value="ECO:0007669"/>
    <property type="project" value="InterPro"/>
</dbReference>
<protein>
    <submittedName>
        <fullName evidence="9">ABC transporter ATP-binding protein</fullName>
    </submittedName>
</protein>
<name>A0A3M7TX42_9BACI</name>
<dbReference type="SUPFAM" id="SSF52540">
    <property type="entry name" value="P-loop containing nucleoside triphosphate hydrolases"/>
    <property type="match status" value="1"/>
</dbReference>
<proteinExistence type="inferred from homology"/>
<evidence type="ECO:0000256" key="3">
    <source>
        <dbReference type="ARBA" id="ARBA00022448"/>
    </source>
</evidence>
<dbReference type="GO" id="GO:0005524">
    <property type="term" value="F:ATP binding"/>
    <property type="evidence" value="ECO:0007669"/>
    <property type="project" value="UniProtKB-KW"/>
</dbReference>
<dbReference type="Pfam" id="PF00005">
    <property type="entry name" value="ABC_tran"/>
    <property type="match status" value="1"/>
</dbReference>
<dbReference type="InterPro" id="IPR013563">
    <property type="entry name" value="Oligopep_ABC_C"/>
</dbReference>
<dbReference type="GO" id="GO:0015833">
    <property type="term" value="P:peptide transport"/>
    <property type="evidence" value="ECO:0007669"/>
    <property type="project" value="InterPro"/>
</dbReference>
<keyword evidence="10" id="KW-1185">Reference proteome</keyword>
<dbReference type="InterPro" id="IPR003593">
    <property type="entry name" value="AAA+_ATPase"/>
</dbReference>
<evidence type="ECO:0000313" key="10">
    <source>
        <dbReference type="Proteomes" id="UP000278746"/>
    </source>
</evidence>
<dbReference type="AlphaFoldDB" id="A0A3M7TX42"/>
<dbReference type="InterPro" id="IPR027417">
    <property type="entry name" value="P-loop_NTPase"/>
</dbReference>
<comment type="similarity">
    <text evidence="2">Belongs to the ABC transporter superfamily.</text>
</comment>
<comment type="subcellular location">
    <subcellularLocation>
        <location evidence="1">Cell membrane</location>
        <topology evidence="1">Peripheral membrane protein</topology>
    </subcellularLocation>
</comment>
<comment type="caution">
    <text evidence="9">The sequence shown here is derived from an EMBL/GenBank/DDBJ whole genome shotgun (WGS) entry which is preliminary data.</text>
</comment>
<organism evidence="9 10">
    <name type="scientific">Alteribacter keqinensis</name>
    <dbReference type="NCBI Taxonomy" id="2483800"/>
    <lineage>
        <taxon>Bacteria</taxon>
        <taxon>Bacillati</taxon>
        <taxon>Bacillota</taxon>
        <taxon>Bacilli</taxon>
        <taxon>Bacillales</taxon>
        <taxon>Bacillaceae</taxon>
        <taxon>Alteribacter</taxon>
    </lineage>
</organism>
<dbReference type="Gene3D" id="3.40.50.300">
    <property type="entry name" value="P-loop containing nucleotide triphosphate hydrolases"/>
    <property type="match status" value="1"/>
</dbReference>
<dbReference type="Pfam" id="PF08352">
    <property type="entry name" value="oligo_HPY"/>
    <property type="match status" value="1"/>
</dbReference>
<sequence>MANVLDIKNLEVSFKSDGKDVKVVNGISFSIKAGETVGVVGESGCGKSVTSLSIMRLIPSPPGRISGGEIHFDGENLLDKKEREMRKIRGNDISMIFQEPMTSLNPVFTIGKQINEVLLLHNRMTHAEARKKSIEMLKLVGIPRAEQIYDSHPYQLSGGMRQRVMIAIGLACEPRLLIADEPTTALDVTIQAQILDLMRGLKEKTNTAIMFITHDLGVVAEMCDRVVVMYSGEIVEEADVDTLFNDPKHPYTVGLLGSLPKVDEKQDRLFSISGQVPAPGTVEKGCRFAGRCDHVMPHCTQEDPPFLKMKDGHHARCWLYDDVHGRKEEAKDGQTTLGRERP</sequence>
<dbReference type="InterPro" id="IPR003439">
    <property type="entry name" value="ABC_transporter-like_ATP-bd"/>
</dbReference>
<dbReference type="EMBL" id="RHIB01000001">
    <property type="protein sequence ID" value="RNA70146.1"/>
    <property type="molecule type" value="Genomic_DNA"/>
</dbReference>
<reference evidence="9 10" key="1">
    <citation type="submission" date="2018-10" db="EMBL/GenBank/DDBJ databases">
        <title>Bacillus Keqinensis sp. nov., a moderately halophilic bacterium isolated from a saline-alkaline lake.</title>
        <authorList>
            <person name="Wang H."/>
        </authorList>
    </citation>
    <scope>NUCLEOTIDE SEQUENCE [LARGE SCALE GENOMIC DNA]</scope>
    <source>
        <strain evidence="9 10">KQ-3</strain>
    </source>
</reference>
<evidence type="ECO:0000256" key="6">
    <source>
        <dbReference type="ARBA" id="ARBA00022840"/>
    </source>
</evidence>
<evidence type="ECO:0000256" key="4">
    <source>
        <dbReference type="ARBA" id="ARBA00022475"/>
    </source>
</evidence>
<dbReference type="PROSITE" id="PS00211">
    <property type="entry name" value="ABC_TRANSPORTER_1"/>
    <property type="match status" value="1"/>
</dbReference>
<dbReference type="InterPro" id="IPR050388">
    <property type="entry name" value="ABC_Ni/Peptide_Import"/>
</dbReference>
<evidence type="ECO:0000256" key="5">
    <source>
        <dbReference type="ARBA" id="ARBA00022741"/>
    </source>
</evidence>
<dbReference type="PANTHER" id="PTHR43297:SF2">
    <property type="entry name" value="DIPEPTIDE TRANSPORT ATP-BINDING PROTEIN DPPD"/>
    <property type="match status" value="1"/>
</dbReference>
<keyword evidence="4" id="KW-1003">Cell membrane</keyword>
<keyword evidence="3" id="KW-0813">Transport</keyword>
<dbReference type="RefSeq" id="WP_122897656.1">
    <property type="nucleotide sequence ID" value="NZ_RHIB01000001.1"/>
</dbReference>
<evidence type="ECO:0000256" key="1">
    <source>
        <dbReference type="ARBA" id="ARBA00004202"/>
    </source>
</evidence>
<gene>
    <name evidence="9" type="ORF">EBO34_09515</name>
</gene>
<dbReference type="Proteomes" id="UP000278746">
    <property type="component" value="Unassembled WGS sequence"/>
</dbReference>
<dbReference type="OrthoDB" id="9802264at2"/>
<evidence type="ECO:0000313" key="9">
    <source>
        <dbReference type="EMBL" id="RNA70146.1"/>
    </source>
</evidence>
<keyword evidence="5" id="KW-0547">Nucleotide-binding</keyword>
<dbReference type="FunFam" id="3.40.50.300:FF:000016">
    <property type="entry name" value="Oligopeptide ABC transporter ATP-binding component"/>
    <property type="match status" value="1"/>
</dbReference>
<dbReference type="SMART" id="SM00382">
    <property type="entry name" value="AAA"/>
    <property type="match status" value="1"/>
</dbReference>